<dbReference type="InterPro" id="IPR044822">
    <property type="entry name" value="Myb_DNA-bind_4"/>
</dbReference>
<protein>
    <recommendedName>
        <fullName evidence="2">Myb-like domain-containing protein</fullName>
    </recommendedName>
</protein>
<keyword evidence="4" id="KW-1185">Reference proteome</keyword>
<evidence type="ECO:0000313" key="4">
    <source>
        <dbReference type="Proteomes" id="UP001418222"/>
    </source>
</evidence>
<dbReference type="Pfam" id="PF13837">
    <property type="entry name" value="Myb_DNA-bind_4"/>
    <property type="match status" value="1"/>
</dbReference>
<sequence length="276" mass="31119">MTAGRSSTLPATAAAGPRKSSPGSTWTEEETLHLIEAYEERWYSLKRGQLKAQQWEEVAAEVAVRCALPSPSKNGTQCRHKIEKLRKRYRSERLRSVRSSWPFFDRMDRMESVPASISTVRPTSPSSSDGDDNSVEPHGSNTRSINGILREAAPWEDARVSRNPGQLKRRAEEGNGDEEENKRDNDEEEEAAGEDGGGGDGAKGEGIAEMAAELRRFGKGYVRMERKRMEIVKEMEREWMEMEAKKMEMIMEAQRCLLETIAGVFSKKAKNSEEDM</sequence>
<gene>
    <name evidence="3" type="ORF">KSP39_PZI003038</name>
</gene>
<feature type="compositionally biased region" description="Polar residues" evidence="1">
    <location>
        <begin position="115"/>
        <end position="128"/>
    </location>
</feature>
<evidence type="ECO:0000259" key="2">
    <source>
        <dbReference type="PROSITE" id="PS50090"/>
    </source>
</evidence>
<evidence type="ECO:0000313" key="3">
    <source>
        <dbReference type="EMBL" id="KAK8951652.1"/>
    </source>
</evidence>
<organism evidence="3 4">
    <name type="scientific">Platanthera zijinensis</name>
    <dbReference type="NCBI Taxonomy" id="2320716"/>
    <lineage>
        <taxon>Eukaryota</taxon>
        <taxon>Viridiplantae</taxon>
        <taxon>Streptophyta</taxon>
        <taxon>Embryophyta</taxon>
        <taxon>Tracheophyta</taxon>
        <taxon>Spermatophyta</taxon>
        <taxon>Magnoliopsida</taxon>
        <taxon>Liliopsida</taxon>
        <taxon>Asparagales</taxon>
        <taxon>Orchidaceae</taxon>
        <taxon>Orchidoideae</taxon>
        <taxon>Orchideae</taxon>
        <taxon>Orchidinae</taxon>
        <taxon>Platanthera</taxon>
    </lineage>
</organism>
<dbReference type="InterPro" id="IPR044823">
    <property type="entry name" value="ASIL1/2-like"/>
</dbReference>
<dbReference type="PANTHER" id="PTHR31307:SF3">
    <property type="entry name" value="HOMEODOMAIN-LIKE SUPERFAMILY PROTEIN"/>
    <property type="match status" value="1"/>
</dbReference>
<dbReference type="EMBL" id="JBBWWQ010000003">
    <property type="protein sequence ID" value="KAK8951652.1"/>
    <property type="molecule type" value="Genomic_DNA"/>
</dbReference>
<dbReference type="InterPro" id="IPR001005">
    <property type="entry name" value="SANT/Myb"/>
</dbReference>
<accession>A0AAP0BVC8</accession>
<reference evidence="3 4" key="1">
    <citation type="journal article" date="2022" name="Nat. Plants">
        <title>Genomes of leafy and leafless Platanthera orchids illuminate the evolution of mycoheterotrophy.</title>
        <authorList>
            <person name="Li M.H."/>
            <person name="Liu K.W."/>
            <person name="Li Z."/>
            <person name="Lu H.C."/>
            <person name="Ye Q.L."/>
            <person name="Zhang D."/>
            <person name="Wang J.Y."/>
            <person name="Li Y.F."/>
            <person name="Zhong Z.M."/>
            <person name="Liu X."/>
            <person name="Yu X."/>
            <person name="Liu D.K."/>
            <person name="Tu X.D."/>
            <person name="Liu B."/>
            <person name="Hao Y."/>
            <person name="Liao X.Y."/>
            <person name="Jiang Y.T."/>
            <person name="Sun W.H."/>
            <person name="Chen J."/>
            <person name="Chen Y.Q."/>
            <person name="Ai Y."/>
            <person name="Zhai J.W."/>
            <person name="Wu S.S."/>
            <person name="Zhou Z."/>
            <person name="Hsiao Y.Y."/>
            <person name="Wu W.L."/>
            <person name="Chen Y.Y."/>
            <person name="Lin Y.F."/>
            <person name="Hsu J.L."/>
            <person name="Li C.Y."/>
            <person name="Wang Z.W."/>
            <person name="Zhao X."/>
            <person name="Zhong W.Y."/>
            <person name="Ma X.K."/>
            <person name="Ma L."/>
            <person name="Huang J."/>
            <person name="Chen G.Z."/>
            <person name="Huang M.Z."/>
            <person name="Huang L."/>
            <person name="Peng D.H."/>
            <person name="Luo Y.B."/>
            <person name="Zou S.Q."/>
            <person name="Chen S.P."/>
            <person name="Lan S."/>
            <person name="Tsai W.C."/>
            <person name="Van de Peer Y."/>
            <person name="Liu Z.J."/>
        </authorList>
    </citation>
    <scope>NUCLEOTIDE SEQUENCE [LARGE SCALE GENOMIC DNA]</scope>
    <source>
        <strain evidence="3">Lor287</strain>
    </source>
</reference>
<evidence type="ECO:0000256" key="1">
    <source>
        <dbReference type="SAM" id="MobiDB-lite"/>
    </source>
</evidence>
<feature type="region of interest" description="Disordered" evidence="1">
    <location>
        <begin position="114"/>
        <end position="207"/>
    </location>
</feature>
<dbReference type="Proteomes" id="UP001418222">
    <property type="component" value="Unassembled WGS sequence"/>
</dbReference>
<feature type="domain" description="Myb-like" evidence="2">
    <location>
        <begin position="18"/>
        <end position="86"/>
    </location>
</feature>
<comment type="caution">
    <text evidence="3">The sequence shown here is derived from an EMBL/GenBank/DDBJ whole genome shotgun (WGS) entry which is preliminary data.</text>
</comment>
<dbReference type="Gene3D" id="1.10.10.60">
    <property type="entry name" value="Homeodomain-like"/>
    <property type="match status" value="1"/>
</dbReference>
<name>A0AAP0BVC8_9ASPA</name>
<dbReference type="AlphaFoldDB" id="A0AAP0BVC8"/>
<feature type="region of interest" description="Disordered" evidence="1">
    <location>
        <begin position="1"/>
        <end position="27"/>
    </location>
</feature>
<dbReference type="PROSITE" id="PS50090">
    <property type="entry name" value="MYB_LIKE"/>
    <property type="match status" value="1"/>
</dbReference>
<dbReference type="SMART" id="SM00595">
    <property type="entry name" value="MADF"/>
    <property type="match status" value="1"/>
</dbReference>
<feature type="compositionally biased region" description="Polar residues" evidence="1">
    <location>
        <begin position="1"/>
        <end position="10"/>
    </location>
</feature>
<proteinExistence type="predicted"/>
<dbReference type="FunFam" id="1.10.10.60:FF:000152">
    <property type="entry name" value="Trihelix transcription factor ASIL2"/>
    <property type="match status" value="1"/>
</dbReference>
<dbReference type="PANTHER" id="PTHR31307">
    <property type="entry name" value="TRIHELIX TRANSCRIPTION FACTOR ASIL2"/>
    <property type="match status" value="1"/>
</dbReference>